<dbReference type="Proteomes" id="UP000053317">
    <property type="component" value="Unassembled WGS sequence"/>
</dbReference>
<feature type="compositionally biased region" description="Polar residues" evidence="1">
    <location>
        <begin position="97"/>
        <end position="106"/>
    </location>
</feature>
<name>A0A0G2GG42_PHACM</name>
<dbReference type="AlphaFoldDB" id="A0A0G2GG42"/>
<comment type="caution">
    <text evidence="2">The sequence shown here is derived from an EMBL/GenBank/DDBJ whole genome shotgun (WGS) entry which is preliminary data.</text>
</comment>
<feature type="region of interest" description="Disordered" evidence="1">
    <location>
        <begin position="128"/>
        <end position="273"/>
    </location>
</feature>
<feature type="compositionally biased region" description="Low complexity" evidence="1">
    <location>
        <begin position="215"/>
        <end position="245"/>
    </location>
</feature>
<feature type="compositionally biased region" description="Low complexity" evidence="1">
    <location>
        <begin position="57"/>
        <end position="67"/>
    </location>
</feature>
<reference evidence="2 3" key="1">
    <citation type="submission" date="2015-05" db="EMBL/GenBank/DDBJ databases">
        <title>Distinctive expansion of gene families associated with plant cell wall degradation and secondary metabolism in the genomes of grapevine trunk pathogens.</title>
        <authorList>
            <person name="Lawrence D.P."/>
            <person name="Travadon R."/>
            <person name="Rolshausen P.E."/>
            <person name="Baumgartner K."/>
        </authorList>
    </citation>
    <scope>NUCLEOTIDE SEQUENCE [LARGE SCALE GENOMIC DNA]</scope>
    <source>
        <strain evidence="2">UCRPC4</strain>
    </source>
</reference>
<evidence type="ECO:0000313" key="2">
    <source>
        <dbReference type="EMBL" id="KKY22603.1"/>
    </source>
</evidence>
<feature type="region of interest" description="Disordered" evidence="1">
    <location>
        <begin position="285"/>
        <end position="326"/>
    </location>
</feature>
<reference evidence="2 3" key="2">
    <citation type="submission" date="2015-05" db="EMBL/GenBank/DDBJ databases">
        <authorList>
            <person name="Morales-Cruz A."/>
            <person name="Amrine K.C."/>
            <person name="Cantu D."/>
        </authorList>
    </citation>
    <scope>NUCLEOTIDE SEQUENCE [LARGE SCALE GENOMIC DNA]</scope>
    <source>
        <strain evidence="2">UCRPC4</strain>
    </source>
</reference>
<sequence>MEEAWASITEDTIEAPEASSPVQNTPGESTLFREMEEAWDSTTMPLVPASPPPQPSSPSADPSSFFHDSQFHSVLSSSSISSLSTCISDPSFLLESPRNNEATIPQTPSGAGLTTTTTSSFAAFLLFSSPLPTPNDESTPVNSRLPPSSTGRGVKRVRFAVEGDDEDEEEDKQHSKRARLSSPPALSASSPTPARHAKTTSSLAPGPARRITRSATAAAAAAAAAALPAVNVTTSSPVAASSPSNLSPPPTPPRSPLPPSTSPTPAAPARSHRCLQSRLQADTEVGNDLAPAVGAGKSVDPGGRKGRRGGRQVGGEPRGRRSEVISGEEAGNAVDGVEQHQHQLQQPAVVARVPGAKKSVGPVYDWKTRPRTRWSWRFAHLFVK</sequence>
<feature type="compositionally biased region" description="Pro residues" evidence="1">
    <location>
        <begin position="246"/>
        <end position="266"/>
    </location>
</feature>
<evidence type="ECO:0000313" key="3">
    <source>
        <dbReference type="Proteomes" id="UP000053317"/>
    </source>
</evidence>
<feature type="compositionally biased region" description="Polar residues" evidence="1">
    <location>
        <begin position="135"/>
        <end position="151"/>
    </location>
</feature>
<organism evidence="2 3">
    <name type="scientific">Phaeomoniella chlamydospora</name>
    <name type="common">Phaeoacremonium chlamydosporum</name>
    <dbReference type="NCBI Taxonomy" id="158046"/>
    <lineage>
        <taxon>Eukaryota</taxon>
        <taxon>Fungi</taxon>
        <taxon>Dikarya</taxon>
        <taxon>Ascomycota</taxon>
        <taxon>Pezizomycotina</taxon>
        <taxon>Eurotiomycetes</taxon>
        <taxon>Chaetothyriomycetidae</taxon>
        <taxon>Phaeomoniellales</taxon>
        <taxon>Phaeomoniellaceae</taxon>
        <taxon>Phaeomoniella</taxon>
    </lineage>
</organism>
<feature type="region of interest" description="Disordered" evidence="1">
    <location>
        <begin position="1"/>
        <end position="67"/>
    </location>
</feature>
<proteinExistence type="predicted"/>
<gene>
    <name evidence="2" type="ORF">UCRPC4_g03298</name>
</gene>
<accession>A0A0G2GG42</accession>
<evidence type="ECO:0000256" key="1">
    <source>
        <dbReference type="SAM" id="MobiDB-lite"/>
    </source>
</evidence>
<dbReference type="EMBL" id="LCWF01000076">
    <property type="protein sequence ID" value="KKY22603.1"/>
    <property type="molecule type" value="Genomic_DNA"/>
</dbReference>
<feature type="compositionally biased region" description="Low complexity" evidence="1">
    <location>
        <begin position="180"/>
        <end position="194"/>
    </location>
</feature>
<feature type="region of interest" description="Disordered" evidence="1">
    <location>
        <begin position="90"/>
        <end position="115"/>
    </location>
</feature>
<protein>
    <submittedName>
        <fullName evidence="2">Uncharacterized protein</fullName>
    </submittedName>
</protein>
<keyword evidence="3" id="KW-1185">Reference proteome</keyword>